<evidence type="ECO:0000256" key="4">
    <source>
        <dbReference type="ARBA" id="ARBA00022771"/>
    </source>
</evidence>
<dbReference type="EC" id="5.6.2.1" evidence="10"/>
<dbReference type="InterPro" id="IPR000380">
    <property type="entry name" value="Topo_IA"/>
</dbReference>
<dbReference type="Gene3D" id="1.10.290.10">
    <property type="entry name" value="Topoisomerase I, domain 4"/>
    <property type="match status" value="1"/>
</dbReference>
<dbReference type="Proteomes" id="UP000034852">
    <property type="component" value="Unassembled WGS sequence"/>
</dbReference>
<evidence type="ECO:0000256" key="1">
    <source>
        <dbReference type="ARBA" id="ARBA00000213"/>
    </source>
</evidence>
<dbReference type="InterPro" id="IPR028612">
    <property type="entry name" value="Topoisom_1_IA"/>
</dbReference>
<dbReference type="HAMAP" id="MF_00952">
    <property type="entry name" value="Topoisom_1_prok"/>
    <property type="match status" value="1"/>
</dbReference>
<keyword evidence="5" id="KW-0862">Zinc</keyword>
<dbReference type="InterPro" id="IPR013825">
    <property type="entry name" value="Topo_IA_cen_sub2"/>
</dbReference>
<dbReference type="GO" id="GO:0003677">
    <property type="term" value="F:DNA binding"/>
    <property type="evidence" value="ECO:0007669"/>
    <property type="project" value="UniProtKB-KW"/>
</dbReference>
<accession>A0A0G0K3K6</accession>
<dbReference type="PROSITE" id="PS50880">
    <property type="entry name" value="TOPRIM"/>
    <property type="match status" value="1"/>
</dbReference>
<dbReference type="SMART" id="SM00437">
    <property type="entry name" value="TOP1Ac"/>
    <property type="match status" value="1"/>
</dbReference>
<dbReference type="InterPro" id="IPR013824">
    <property type="entry name" value="Topo_IA_cen_sub1"/>
</dbReference>
<keyword evidence="9 10" id="KW-0413">Isomerase</keyword>
<evidence type="ECO:0000256" key="7">
    <source>
        <dbReference type="ARBA" id="ARBA00023029"/>
    </source>
</evidence>
<evidence type="ECO:0000313" key="13">
    <source>
        <dbReference type="EMBL" id="KKQ35201.1"/>
    </source>
</evidence>
<dbReference type="Pfam" id="PF01751">
    <property type="entry name" value="Toprim"/>
    <property type="match status" value="1"/>
</dbReference>
<evidence type="ECO:0000256" key="5">
    <source>
        <dbReference type="ARBA" id="ARBA00022833"/>
    </source>
</evidence>
<gene>
    <name evidence="10" type="primary">topA</name>
    <name evidence="13" type="ORF">US52_C0032G0005</name>
</gene>
<dbReference type="AlphaFoldDB" id="A0A0G0K3K6"/>
<evidence type="ECO:0000259" key="12">
    <source>
        <dbReference type="PROSITE" id="PS52039"/>
    </source>
</evidence>
<dbReference type="Pfam" id="PF01131">
    <property type="entry name" value="Topoisom_bac"/>
    <property type="match status" value="1"/>
</dbReference>
<feature type="domain" description="Toprim" evidence="11">
    <location>
        <begin position="2"/>
        <end position="118"/>
    </location>
</feature>
<feature type="site" description="Interaction with DNA" evidence="10">
    <location>
        <position position="330"/>
    </location>
</feature>
<dbReference type="GO" id="GO:0006265">
    <property type="term" value="P:DNA topological change"/>
    <property type="evidence" value="ECO:0007669"/>
    <property type="project" value="UniProtKB-UniRule"/>
</dbReference>
<dbReference type="Gene3D" id="3.40.50.140">
    <property type="match status" value="1"/>
</dbReference>
<feature type="region of interest" description="Interaction with DNA" evidence="10">
    <location>
        <begin position="168"/>
        <end position="173"/>
    </location>
</feature>
<keyword evidence="3" id="KW-0479">Metal-binding</keyword>
<sequence length="758" mass="86110">MSKLVVVESPSKEHSIKKYLGSGYEVKASKGHIADLPKKELGVDVDADFEPEYIITNQKSLTALKKAFKGKTTLILAVDPDREGEAIGWHVAQRLGVISASGKTKKGKKLERFVFTEITGSAVQRAAQNPRKIDMNLVNAQQTRRILDRLVGYKLSPLLWKKVRFGLSAGRVQSVAVKLVVDKERERDKFKSQEFWNIDSYLDKKQSTKKTEVIFSEIDKDEKSEILEAKIENAAKKEKTDGIKFKLVKISGKKAKINNKSEAQAVLHNVKGKEWIINDVETSTSVRRPSPPFKTSTLQQFAVNKLGFSAKRTMQVAQKLYEAGLITYMRTDSISMSGQAINDARKFLQNKYGPEYLPEKPNFFATRSKVAQEAHEAIRPTKFANTADKIKAGNDERKLYDLIYKKALSSQASNASVELTNVSINISKYLFEAKGQRILFPGFLKILSDLAKEEILPKLMKGDQLFPKTIVASQNFTQPPARYTEATLIKALEKYGIGRPSTYSTIISTIQSRQYVIKEQKYFIPTDTGFIVTKLLEDHFPEIVDLGFTAEMEEDLDAIANGKKEWVKTIKEFYGPFAKTLKIKETKISREDYNILGEAPKKVKCPECESKMMIKLGRYGRFYSCSKWPKCKGMLSIGENSKDDLEKQAKSTKFLGIYESAPKTEDGRDYLLKFGKFGKFWAHPDYPKVKDARPLEYKTDIKRKIYGNTPKAEDGKKMVLRKGRFGEFWAHPDYPKIKEFKSINKKLLKLKKKELGVE</sequence>
<dbReference type="SMART" id="SM00436">
    <property type="entry name" value="TOP1Bc"/>
    <property type="match status" value="1"/>
</dbReference>
<dbReference type="SUPFAM" id="SSF56712">
    <property type="entry name" value="Prokaryotic type I DNA topoisomerase"/>
    <property type="match status" value="1"/>
</dbReference>
<evidence type="ECO:0000256" key="3">
    <source>
        <dbReference type="ARBA" id="ARBA00022723"/>
    </source>
</evidence>
<evidence type="ECO:0000256" key="6">
    <source>
        <dbReference type="ARBA" id="ARBA00022842"/>
    </source>
</evidence>
<feature type="site" description="Interaction with DNA" evidence="10">
    <location>
        <position position="145"/>
    </location>
</feature>
<dbReference type="GO" id="GO:0005694">
    <property type="term" value="C:chromosome"/>
    <property type="evidence" value="ECO:0007669"/>
    <property type="project" value="InterPro"/>
</dbReference>
<feature type="active site" description="O-(5'-phospho-DNA)-tyrosine intermediate" evidence="10">
    <location>
        <position position="328"/>
    </location>
</feature>
<dbReference type="CDD" id="cd00186">
    <property type="entry name" value="TOP1Ac"/>
    <property type="match status" value="1"/>
</dbReference>
<comment type="similarity">
    <text evidence="2 10">Belongs to the type IA topoisomerase family.</text>
</comment>
<feature type="site" description="Interaction with DNA" evidence="10">
    <location>
        <position position="144"/>
    </location>
</feature>
<dbReference type="InterPro" id="IPR023406">
    <property type="entry name" value="Topo_IA_AS"/>
</dbReference>
<dbReference type="PANTHER" id="PTHR42785">
    <property type="entry name" value="DNA TOPOISOMERASE, TYPE IA, CORE"/>
    <property type="match status" value="1"/>
</dbReference>
<name>A0A0G0K3K6_9BACT</name>
<feature type="site" description="Interaction with DNA" evidence="10">
    <location>
        <position position="513"/>
    </location>
</feature>
<dbReference type="Gene3D" id="1.10.460.10">
    <property type="entry name" value="Topoisomerase I, domain 2"/>
    <property type="match status" value="1"/>
</dbReference>
<dbReference type="InterPro" id="IPR013498">
    <property type="entry name" value="Topo_IA_Znf"/>
</dbReference>
<dbReference type="PANTHER" id="PTHR42785:SF1">
    <property type="entry name" value="DNA TOPOISOMERASE"/>
    <property type="match status" value="1"/>
</dbReference>
<feature type="site" description="Interaction with DNA" evidence="10">
    <location>
        <position position="153"/>
    </location>
</feature>
<comment type="caution">
    <text evidence="13">The sequence shown here is derived from an EMBL/GenBank/DDBJ whole genome shotgun (WGS) entry which is preliminary data.</text>
</comment>
<protein>
    <recommendedName>
        <fullName evidence="10">DNA topoisomerase 1</fullName>
        <ecNumber evidence="10">5.6.2.1</ecNumber>
    </recommendedName>
    <alternativeName>
        <fullName evidence="10">DNA topoisomerase I</fullName>
    </alternativeName>
</protein>
<dbReference type="Pfam" id="PF01396">
    <property type="entry name" value="Zn_ribbon_Top1"/>
    <property type="match status" value="2"/>
</dbReference>
<dbReference type="PROSITE" id="PS52039">
    <property type="entry name" value="TOPO_IA_2"/>
    <property type="match status" value="1"/>
</dbReference>
<dbReference type="GO" id="GO:0008270">
    <property type="term" value="F:zinc ion binding"/>
    <property type="evidence" value="ECO:0007669"/>
    <property type="project" value="UniProtKB-KW"/>
</dbReference>
<feature type="domain" description="Topo IA-type catalytic" evidence="12">
    <location>
        <begin position="134"/>
        <end position="581"/>
    </location>
</feature>
<evidence type="ECO:0000256" key="8">
    <source>
        <dbReference type="ARBA" id="ARBA00023125"/>
    </source>
</evidence>
<keyword evidence="6" id="KW-0460">Magnesium</keyword>
<comment type="catalytic activity">
    <reaction evidence="1 10">
        <text>ATP-independent breakage of single-stranded DNA, followed by passage and rejoining.</text>
        <dbReference type="EC" id="5.6.2.1"/>
    </reaction>
</comment>
<comment type="function">
    <text evidence="10">Releases the supercoiling and torsional tension of DNA, which is introduced during the DNA replication and transcription, by transiently cleaving and rejoining one strand of the DNA duplex. Introduces a single-strand break via transesterification at a target site in duplex DNA. The scissile phosphodiester is attacked by the catalytic tyrosine of the enzyme, resulting in the formation of a DNA-(5'-phosphotyrosyl)-enzyme intermediate and the expulsion of a 3'-OH DNA strand. The free DNA strand then undergoes passage around the unbroken strand, thus removing DNA supercoils. Finally, in the religation step, the DNA 3'-OH attacks the covalent intermediate to expel the active-site tyrosine and restore the DNA phosphodiester backbone.</text>
</comment>
<feature type="site" description="Interaction with DNA" evidence="10">
    <location>
        <position position="148"/>
    </location>
</feature>
<keyword evidence="7 10" id="KW-0799">Topoisomerase</keyword>
<dbReference type="PROSITE" id="PS00396">
    <property type="entry name" value="TOPO_IA_1"/>
    <property type="match status" value="1"/>
</dbReference>
<keyword evidence="4" id="KW-0863">Zinc-finger</keyword>
<evidence type="ECO:0000256" key="9">
    <source>
        <dbReference type="ARBA" id="ARBA00023235"/>
    </source>
</evidence>
<reference evidence="13" key="1">
    <citation type="journal article" date="2015" name="Nature">
        <title>rRNA introns, odd ribosomes, and small enigmatic genomes across a large radiation of phyla.</title>
        <authorList>
            <person name="Brown C.T."/>
            <person name="Hug L.A."/>
            <person name="Thomas B.C."/>
            <person name="Sharon I."/>
            <person name="Castelle C.J."/>
            <person name="Singh A."/>
            <person name="Wilkins M.J."/>
            <person name="Williams K.H."/>
            <person name="Banfield J.F."/>
        </authorList>
    </citation>
    <scope>NUCLEOTIDE SEQUENCE [LARGE SCALE GENOMIC DNA]</scope>
</reference>
<dbReference type="Gene3D" id="3.30.65.10">
    <property type="entry name" value="Bacterial Topoisomerase I, domain 1"/>
    <property type="match status" value="2"/>
</dbReference>
<dbReference type="Gene3D" id="2.70.20.10">
    <property type="entry name" value="Topoisomerase I, domain 3"/>
    <property type="match status" value="1"/>
</dbReference>
<comment type="subunit">
    <text evidence="10">Monomer.</text>
</comment>
<dbReference type="PATRIC" id="fig|1619087.5.peg.419"/>
<dbReference type="InterPro" id="IPR013497">
    <property type="entry name" value="Topo_IA_cen"/>
</dbReference>
<dbReference type="InterPro" id="IPR003601">
    <property type="entry name" value="Topo_IA_2"/>
</dbReference>
<dbReference type="NCBIfam" id="TIGR01051">
    <property type="entry name" value="topA_bact"/>
    <property type="match status" value="1"/>
</dbReference>
<evidence type="ECO:0000256" key="10">
    <source>
        <dbReference type="HAMAP-Rule" id="MF_00952"/>
    </source>
</evidence>
<dbReference type="SMART" id="SM00493">
    <property type="entry name" value="TOPRIM"/>
    <property type="match status" value="1"/>
</dbReference>
<dbReference type="GO" id="GO:0003917">
    <property type="term" value="F:DNA topoisomerase type I (single strand cut, ATP-independent) activity"/>
    <property type="evidence" value="ECO:0007669"/>
    <property type="project" value="UniProtKB-UniRule"/>
</dbReference>
<evidence type="ECO:0000256" key="2">
    <source>
        <dbReference type="ARBA" id="ARBA00009446"/>
    </source>
</evidence>
<dbReference type="PRINTS" id="PR00417">
    <property type="entry name" value="PRTPISMRASEI"/>
</dbReference>
<feature type="site" description="Interaction with DNA" evidence="10">
    <location>
        <position position="32"/>
    </location>
</feature>
<proteinExistence type="inferred from homology"/>
<organism evidence="13 14">
    <name type="scientific">candidate division WS6 bacterium GW2011_GWA2_37_6</name>
    <dbReference type="NCBI Taxonomy" id="1619087"/>
    <lineage>
        <taxon>Bacteria</taxon>
        <taxon>Candidatus Dojkabacteria</taxon>
    </lineage>
</organism>
<dbReference type="InterPro" id="IPR023405">
    <property type="entry name" value="Topo_IA_core_domain"/>
</dbReference>
<feature type="site" description="Interaction with DNA" evidence="10">
    <location>
        <position position="160"/>
    </location>
</feature>
<dbReference type="InterPro" id="IPR006171">
    <property type="entry name" value="TOPRIM_dom"/>
</dbReference>
<evidence type="ECO:0000313" key="14">
    <source>
        <dbReference type="Proteomes" id="UP000034852"/>
    </source>
</evidence>
<evidence type="ECO:0000259" key="11">
    <source>
        <dbReference type="PROSITE" id="PS50880"/>
    </source>
</evidence>
<dbReference type="InterPro" id="IPR005733">
    <property type="entry name" value="TopoI_bac-type"/>
</dbReference>
<dbReference type="InterPro" id="IPR013826">
    <property type="entry name" value="Topo_IA_cen_sub3"/>
</dbReference>
<dbReference type="EMBL" id="LBTH01000032">
    <property type="protein sequence ID" value="KKQ35201.1"/>
    <property type="molecule type" value="Genomic_DNA"/>
</dbReference>
<keyword evidence="8 10" id="KW-0238">DNA-binding</keyword>
<dbReference type="InterPro" id="IPR003602">
    <property type="entry name" value="Topo_IA_DNA-bd_dom"/>
</dbReference>